<evidence type="ECO:0000313" key="2">
    <source>
        <dbReference type="EMBL" id="RRD49720.1"/>
    </source>
</evidence>
<keyword evidence="1" id="KW-1133">Transmembrane helix</keyword>
<evidence type="ECO:0000313" key="3">
    <source>
        <dbReference type="Proteomes" id="UP000280935"/>
    </source>
</evidence>
<gene>
    <name evidence="2" type="ORF">EII35_07500</name>
</gene>
<feature type="transmembrane region" description="Helical" evidence="1">
    <location>
        <begin position="137"/>
        <end position="160"/>
    </location>
</feature>
<evidence type="ECO:0000256" key="1">
    <source>
        <dbReference type="SAM" id="Phobius"/>
    </source>
</evidence>
<organism evidence="2 3">
    <name type="scientific">Arachnia propionica</name>
    <dbReference type="NCBI Taxonomy" id="1750"/>
    <lineage>
        <taxon>Bacteria</taxon>
        <taxon>Bacillati</taxon>
        <taxon>Actinomycetota</taxon>
        <taxon>Actinomycetes</taxon>
        <taxon>Propionibacteriales</taxon>
        <taxon>Propionibacteriaceae</taxon>
        <taxon>Arachnia</taxon>
    </lineage>
</organism>
<comment type="caution">
    <text evidence="2">The sequence shown here is derived from an EMBL/GenBank/DDBJ whole genome shotgun (WGS) entry which is preliminary data.</text>
</comment>
<accession>A0A3P1WWD8</accession>
<name>A0A3P1WWD8_9ACTN</name>
<reference evidence="2 3" key="1">
    <citation type="submission" date="2018-11" db="EMBL/GenBank/DDBJ databases">
        <title>Genomes From Bacteria Associated with the Canine Oral Cavity: a Test Case for Automated Genome-Based Taxonomic Assignment.</title>
        <authorList>
            <person name="Coil D.A."/>
            <person name="Jospin G."/>
            <person name="Darling A.E."/>
            <person name="Wallis C."/>
            <person name="Davis I.J."/>
            <person name="Harris S."/>
            <person name="Eisen J.A."/>
            <person name="Holcombe L.J."/>
            <person name="O'Flynn C."/>
        </authorList>
    </citation>
    <scope>NUCLEOTIDE SEQUENCE [LARGE SCALE GENOMIC DNA]</scope>
    <source>
        <strain evidence="2 3">OH2822_COT-296</strain>
    </source>
</reference>
<feature type="transmembrane region" description="Helical" evidence="1">
    <location>
        <begin position="166"/>
        <end position="184"/>
    </location>
</feature>
<keyword evidence="1" id="KW-0812">Transmembrane</keyword>
<proteinExistence type="predicted"/>
<protein>
    <submittedName>
        <fullName evidence="2">Uncharacterized protein</fullName>
    </submittedName>
</protein>
<sequence length="193" mass="21407">MVWYDTASTLPCDKLKHLGEVLDSLGCPLGEVARDKVKGDRHDYAASTPVGRIWLAVSEGGWSVFFSPSGARRFITLWDWEECMLGKPRPKGRHIPVDESVDWLVGLLKEGKCPEVDLECVERMAAGMGRRVARERWLGPLMTMVSYLAVCGLLVGSVIFDSTSGMVIGTLALVRILAMKVEKIKGKISRRMK</sequence>
<dbReference type="Proteomes" id="UP000280935">
    <property type="component" value="Unassembled WGS sequence"/>
</dbReference>
<dbReference type="RefSeq" id="WP_125227845.1">
    <property type="nucleotide sequence ID" value="NZ_RQYT01000013.1"/>
</dbReference>
<keyword evidence="1" id="KW-0472">Membrane</keyword>
<dbReference type="EMBL" id="RQYT01000013">
    <property type="protein sequence ID" value="RRD49720.1"/>
    <property type="molecule type" value="Genomic_DNA"/>
</dbReference>
<dbReference type="AlphaFoldDB" id="A0A3P1WWD8"/>